<keyword evidence="2 4" id="KW-0547">Nucleotide-binding</keyword>
<dbReference type="GO" id="GO:0005524">
    <property type="term" value="F:ATP binding"/>
    <property type="evidence" value="ECO:0007669"/>
    <property type="project" value="UniProtKB-KW"/>
</dbReference>
<dbReference type="InterPro" id="IPR037171">
    <property type="entry name" value="NagB/RpiA_transferase-like"/>
</dbReference>
<name>A0A383RH97_PAEAL</name>
<keyword evidence="3 4" id="KW-0067">ATP-binding</keyword>
<keyword evidence="5" id="KW-0479">Metal-binding</keyword>
<keyword evidence="5" id="KW-0460">Magnesium</keyword>
<dbReference type="NCBIfam" id="TIGR02727">
    <property type="entry name" value="MTHFS_bact"/>
    <property type="match status" value="1"/>
</dbReference>
<feature type="binding site" evidence="4">
    <location>
        <begin position="144"/>
        <end position="152"/>
    </location>
    <ligand>
        <name>ATP</name>
        <dbReference type="ChEBI" id="CHEBI:30616"/>
    </ligand>
</feature>
<dbReference type="SUPFAM" id="SSF100950">
    <property type="entry name" value="NagB/RpiA/CoA transferase-like"/>
    <property type="match status" value="1"/>
</dbReference>
<sequence length="226" mass="25772">MEQTADKGILRERFKQRRKAVIEKEYAVSSAEVCNHASAYFAQLREHLKRPLRIFGYWPFGRELDIKPLLAASLEAGDQIYLPRTIPATRTMTLHRWDEQTTFTDGCFGLREPEAHTDLLPSEEWTSLDVIIVPGIAFDAAGGRLGLGAGYYDRFWQSYRENFTNNQGVEGDLSVVRISCVYSWQITDDVPMEPHDIGVDLLISEEGIIFCERGRISQEELELGLQ</sequence>
<evidence type="ECO:0000256" key="3">
    <source>
        <dbReference type="ARBA" id="ARBA00022840"/>
    </source>
</evidence>
<organism evidence="6 7">
    <name type="scientific">Paenibacillus alvei</name>
    <name type="common">Bacillus alvei</name>
    <dbReference type="NCBI Taxonomy" id="44250"/>
    <lineage>
        <taxon>Bacteria</taxon>
        <taxon>Bacillati</taxon>
        <taxon>Bacillota</taxon>
        <taxon>Bacilli</taxon>
        <taxon>Bacillales</taxon>
        <taxon>Paenibacillaceae</taxon>
        <taxon>Paenibacillus</taxon>
    </lineage>
</organism>
<evidence type="ECO:0000313" key="6">
    <source>
        <dbReference type="EMBL" id="SYX85952.1"/>
    </source>
</evidence>
<reference evidence="7" key="1">
    <citation type="submission" date="2018-08" db="EMBL/GenBank/DDBJ databases">
        <authorList>
            <person name="Chevrot R."/>
        </authorList>
    </citation>
    <scope>NUCLEOTIDE SEQUENCE [LARGE SCALE GENOMIC DNA]</scope>
</reference>
<evidence type="ECO:0000256" key="4">
    <source>
        <dbReference type="PIRSR" id="PIRSR006806-1"/>
    </source>
</evidence>
<dbReference type="Pfam" id="PF01812">
    <property type="entry name" value="5-FTHF_cyc-lig"/>
    <property type="match status" value="1"/>
</dbReference>
<dbReference type="RefSeq" id="WP_138187902.1">
    <property type="nucleotide sequence ID" value="NZ_LS992241.1"/>
</dbReference>
<evidence type="ECO:0000256" key="5">
    <source>
        <dbReference type="RuleBase" id="RU361279"/>
    </source>
</evidence>
<evidence type="ECO:0000256" key="2">
    <source>
        <dbReference type="ARBA" id="ARBA00022741"/>
    </source>
</evidence>
<proteinExistence type="inferred from homology"/>
<dbReference type="PIRSF" id="PIRSF006806">
    <property type="entry name" value="FTHF_cligase"/>
    <property type="match status" value="1"/>
</dbReference>
<comment type="cofactor">
    <cofactor evidence="5">
        <name>Mg(2+)</name>
        <dbReference type="ChEBI" id="CHEBI:18420"/>
    </cofactor>
</comment>
<dbReference type="EC" id="6.3.3.2" evidence="5"/>
<feature type="binding site" evidence="4">
    <location>
        <begin position="7"/>
        <end position="11"/>
    </location>
    <ligand>
        <name>ATP</name>
        <dbReference type="ChEBI" id="CHEBI:30616"/>
    </ligand>
</feature>
<evidence type="ECO:0000256" key="1">
    <source>
        <dbReference type="ARBA" id="ARBA00010638"/>
    </source>
</evidence>
<dbReference type="GO" id="GO:0035999">
    <property type="term" value="P:tetrahydrofolate interconversion"/>
    <property type="evidence" value="ECO:0007669"/>
    <property type="project" value="TreeGrafter"/>
</dbReference>
<dbReference type="PANTHER" id="PTHR23407">
    <property type="entry name" value="ATPASE INHIBITOR/5-FORMYLTETRAHYDROFOLATE CYCLO-LIGASE"/>
    <property type="match status" value="1"/>
</dbReference>
<accession>A0A383RH97</accession>
<dbReference type="InterPro" id="IPR002698">
    <property type="entry name" value="FTHF_cligase"/>
</dbReference>
<dbReference type="EMBL" id="LS992241">
    <property type="protein sequence ID" value="SYX85952.1"/>
    <property type="molecule type" value="Genomic_DNA"/>
</dbReference>
<dbReference type="InterPro" id="IPR024185">
    <property type="entry name" value="FTHF_cligase-like_sf"/>
</dbReference>
<dbReference type="GO" id="GO:0046872">
    <property type="term" value="F:metal ion binding"/>
    <property type="evidence" value="ECO:0007669"/>
    <property type="project" value="UniProtKB-KW"/>
</dbReference>
<dbReference type="GO" id="GO:0009396">
    <property type="term" value="P:folic acid-containing compound biosynthetic process"/>
    <property type="evidence" value="ECO:0007669"/>
    <property type="project" value="TreeGrafter"/>
</dbReference>
<dbReference type="GO" id="GO:0030272">
    <property type="term" value="F:5-formyltetrahydrofolate cyclo-ligase activity"/>
    <property type="evidence" value="ECO:0007669"/>
    <property type="project" value="UniProtKB-EC"/>
</dbReference>
<evidence type="ECO:0000313" key="7">
    <source>
        <dbReference type="Proteomes" id="UP000304148"/>
    </source>
</evidence>
<keyword evidence="6" id="KW-0436">Ligase</keyword>
<gene>
    <name evidence="6" type="ORF">PBLR_14374</name>
</gene>
<comment type="catalytic activity">
    <reaction evidence="5">
        <text>(6S)-5-formyl-5,6,7,8-tetrahydrofolate + ATP = (6R)-5,10-methenyltetrahydrofolate + ADP + phosphate</text>
        <dbReference type="Rhea" id="RHEA:10488"/>
        <dbReference type="ChEBI" id="CHEBI:30616"/>
        <dbReference type="ChEBI" id="CHEBI:43474"/>
        <dbReference type="ChEBI" id="CHEBI:57455"/>
        <dbReference type="ChEBI" id="CHEBI:57457"/>
        <dbReference type="ChEBI" id="CHEBI:456216"/>
        <dbReference type="EC" id="6.3.3.2"/>
    </reaction>
</comment>
<protein>
    <recommendedName>
        <fullName evidence="5">5-formyltetrahydrofolate cyclo-ligase</fullName>
        <ecNumber evidence="5">6.3.3.2</ecNumber>
    </recommendedName>
</protein>
<dbReference type="Proteomes" id="UP000304148">
    <property type="component" value="Chromosome"/>
</dbReference>
<dbReference type="PANTHER" id="PTHR23407:SF1">
    <property type="entry name" value="5-FORMYLTETRAHYDROFOLATE CYCLO-LIGASE"/>
    <property type="match status" value="1"/>
</dbReference>
<dbReference type="Gene3D" id="3.40.50.10420">
    <property type="entry name" value="NagB/RpiA/CoA transferase-like"/>
    <property type="match status" value="1"/>
</dbReference>
<feature type="binding site" evidence="4">
    <location>
        <position position="63"/>
    </location>
    <ligand>
        <name>substrate</name>
    </ligand>
</feature>
<dbReference type="AlphaFoldDB" id="A0A383RH97"/>
<comment type="similarity">
    <text evidence="1 5">Belongs to the 5-formyltetrahydrofolate cyclo-ligase family.</text>
</comment>